<gene>
    <name evidence="9" type="ORF">CHLNCDRAFT_144376</name>
</gene>
<dbReference type="Proteomes" id="UP000008141">
    <property type="component" value="Unassembled WGS sequence"/>
</dbReference>
<feature type="signal peptide" evidence="7">
    <location>
        <begin position="1"/>
        <end position="38"/>
    </location>
</feature>
<name>E1ZBB0_CHLVA</name>
<dbReference type="PANTHER" id="PTHR11306">
    <property type="entry name" value="NIEMANN PICK TYPE C2 PROTEIN NPC2-RELATED"/>
    <property type="match status" value="1"/>
</dbReference>
<evidence type="ECO:0000256" key="6">
    <source>
        <dbReference type="ARBA" id="ARBA00023055"/>
    </source>
</evidence>
<dbReference type="GeneID" id="17356100"/>
<dbReference type="Gene3D" id="2.60.40.770">
    <property type="match status" value="1"/>
</dbReference>
<evidence type="ECO:0000313" key="9">
    <source>
        <dbReference type="EMBL" id="EFN56824.1"/>
    </source>
</evidence>
<accession>E1ZBB0</accession>
<evidence type="ECO:0000313" key="10">
    <source>
        <dbReference type="Proteomes" id="UP000008141"/>
    </source>
</evidence>
<evidence type="ECO:0000256" key="7">
    <source>
        <dbReference type="SAM" id="SignalP"/>
    </source>
</evidence>
<evidence type="ECO:0000256" key="4">
    <source>
        <dbReference type="ARBA" id="ARBA00022448"/>
    </source>
</evidence>
<dbReference type="PANTHER" id="PTHR11306:SF0">
    <property type="entry name" value="PHOSPHATIDYLGLYCEROL_PHOSPHATIDYLINOSITOL TRANSFER PROTEIN"/>
    <property type="match status" value="1"/>
</dbReference>
<comment type="similarity">
    <text evidence="2">Belongs to the NPC2 family.</text>
</comment>
<dbReference type="GO" id="GO:0015918">
    <property type="term" value="P:sterol transport"/>
    <property type="evidence" value="ECO:0007669"/>
    <property type="project" value="InterPro"/>
</dbReference>
<feature type="domain" description="MD-2-related lipid-recognition" evidence="8">
    <location>
        <begin position="39"/>
        <end position="154"/>
    </location>
</feature>
<organism evidence="10">
    <name type="scientific">Chlorella variabilis</name>
    <name type="common">Green alga</name>
    <dbReference type="NCBI Taxonomy" id="554065"/>
    <lineage>
        <taxon>Eukaryota</taxon>
        <taxon>Viridiplantae</taxon>
        <taxon>Chlorophyta</taxon>
        <taxon>core chlorophytes</taxon>
        <taxon>Trebouxiophyceae</taxon>
        <taxon>Chlorellales</taxon>
        <taxon>Chlorellaceae</taxon>
        <taxon>Chlorella clade</taxon>
        <taxon>Chlorella</taxon>
    </lineage>
</organism>
<reference evidence="9 10" key="1">
    <citation type="journal article" date="2010" name="Plant Cell">
        <title>The Chlorella variabilis NC64A genome reveals adaptation to photosymbiosis, coevolution with viruses, and cryptic sex.</title>
        <authorList>
            <person name="Blanc G."/>
            <person name="Duncan G."/>
            <person name="Agarkova I."/>
            <person name="Borodovsky M."/>
            <person name="Gurnon J."/>
            <person name="Kuo A."/>
            <person name="Lindquist E."/>
            <person name="Lucas S."/>
            <person name="Pangilinan J."/>
            <person name="Polle J."/>
            <person name="Salamov A."/>
            <person name="Terry A."/>
            <person name="Yamada T."/>
            <person name="Dunigan D.D."/>
            <person name="Grigoriev I.V."/>
            <person name="Claverie J.M."/>
            <person name="Van Etten J.L."/>
        </authorList>
    </citation>
    <scope>NUCLEOTIDE SEQUENCE [LARGE SCALE GENOMIC DNA]</scope>
    <source>
        <strain evidence="9 10">NC64A</strain>
    </source>
</reference>
<dbReference type="OrthoDB" id="6409159at2759"/>
<keyword evidence="6" id="KW-0445">Lipid transport</keyword>
<evidence type="ECO:0000259" key="8">
    <source>
        <dbReference type="SMART" id="SM00737"/>
    </source>
</evidence>
<comment type="function">
    <text evidence="1">Catalyzes the intermembrane transfer of phosphatidylglycerol and phosphatidylinositol.</text>
</comment>
<dbReference type="SUPFAM" id="SSF81296">
    <property type="entry name" value="E set domains"/>
    <property type="match status" value="1"/>
</dbReference>
<sequence length="189" mass="19866">MRAAVVRQVGSSPYRLRASLLAAAALLLAAVALPGAAAWTDCSTGPTVFKVSEVELVPTVVKPGDVANFTITAEAAKEVRMGVVQMIVHYAGMPVWTQLDNLCDKTAAGCPVQPGPVQVLYSQLFPAITPPGFYDVTLNGHSITEALFCVKVEFQVVPPGAEQVAEGWAAALKGPAQQQVLSTHRKSLA</sequence>
<protein>
    <recommendedName>
        <fullName evidence="8">MD-2-related lipid-recognition domain-containing protein</fullName>
    </recommendedName>
</protein>
<evidence type="ECO:0000256" key="1">
    <source>
        <dbReference type="ARBA" id="ARBA00002053"/>
    </source>
</evidence>
<dbReference type="InterPro" id="IPR039670">
    <property type="entry name" value="NPC2-like"/>
</dbReference>
<dbReference type="SMART" id="SM00737">
    <property type="entry name" value="ML"/>
    <property type="match status" value="1"/>
</dbReference>
<dbReference type="RefSeq" id="XP_005848926.1">
    <property type="nucleotide sequence ID" value="XM_005848864.1"/>
</dbReference>
<evidence type="ECO:0000256" key="3">
    <source>
        <dbReference type="ARBA" id="ARBA00011245"/>
    </source>
</evidence>
<dbReference type="KEGG" id="cvr:CHLNCDRAFT_144376"/>
<dbReference type="InParanoid" id="E1ZBB0"/>
<dbReference type="EMBL" id="GL433841">
    <property type="protein sequence ID" value="EFN56824.1"/>
    <property type="molecule type" value="Genomic_DNA"/>
</dbReference>
<keyword evidence="5 7" id="KW-0732">Signal</keyword>
<dbReference type="eggNOG" id="KOG4680">
    <property type="taxonomic scope" value="Eukaryota"/>
</dbReference>
<dbReference type="Pfam" id="PF02221">
    <property type="entry name" value="E1_DerP2_DerF2"/>
    <property type="match status" value="1"/>
</dbReference>
<keyword evidence="4" id="KW-0813">Transport</keyword>
<evidence type="ECO:0000256" key="5">
    <source>
        <dbReference type="ARBA" id="ARBA00022729"/>
    </source>
</evidence>
<proteinExistence type="inferred from homology"/>
<dbReference type="InterPro" id="IPR014756">
    <property type="entry name" value="Ig_E-set"/>
</dbReference>
<dbReference type="InterPro" id="IPR003172">
    <property type="entry name" value="ML_dom"/>
</dbReference>
<dbReference type="GO" id="GO:0032934">
    <property type="term" value="F:sterol binding"/>
    <property type="evidence" value="ECO:0007669"/>
    <property type="project" value="InterPro"/>
</dbReference>
<comment type="subunit">
    <text evidence="3">Monomer.</text>
</comment>
<dbReference type="AlphaFoldDB" id="E1ZBB0"/>
<keyword evidence="10" id="KW-1185">Reference proteome</keyword>
<feature type="chain" id="PRO_5003155789" description="MD-2-related lipid-recognition domain-containing protein" evidence="7">
    <location>
        <begin position="39"/>
        <end position="189"/>
    </location>
</feature>
<evidence type="ECO:0000256" key="2">
    <source>
        <dbReference type="ARBA" id="ARBA00006370"/>
    </source>
</evidence>